<dbReference type="PANTHER" id="PTHR30126:SF64">
    <property type="entry name" value="HTH-TYPE TRANSCRIPTIONAL REGULATOR CITR"/>
    <property type="match status" value="1"/>
</dbReference>
<dbReference type="Gene3D" id="3.40.190.290">
    <property type="match status" value="1"/>
</dbReference>
<dbReference type="Gene3D" id="1.10.10.10">
    <property type="entry name" value="Winged helix-like DNA-binding domain superfamily/Winged helix DNA-binding domain"/>
    <property type="match status" value="1"/>
</dbReference>
<proteinExistence type="inferred from homology"/>
<comment type="caution">
    <text evidence="6">The sequence shown here is derived from an EMBL/GenBank/DDBJ whole genome shotgun (WGS) entry which is preliminary data.</text>
</comment>
<dbReference type="SUPFAM" id="SSF53850">
    <property type="entry name" value="Periplasmic binding protein-like II"/>
    <property type="match status" value="1"/>
</dbReference>
<protein>
    <submittedName>
        <fullName evidence="6">LysR family transcriptional regulator</fullName>
    </submittedName>
</protein>
<accession>A0ABT1NFU4</accession>
<reference evidence="6 7" key="1">
    <citation type="submission" date="2021-10" db="EMBL/GenBank/DDBJ databases">
        <title>Lutispora strain m25 sp. nov., a thermophilic, non-spore-forming bacterium isolated from a lab-scale methanogenic bioreactor digesting anaerobic sludge.</title>
        <authorList>
            <person name="El Houari A."/>
            <person name="Mcdonald J."/>
        </authorList>
    </citation>
    <scope>NUCLEOTIDE SEQUENCE [LARGE SCALE GENOMIC DNA]</scope>
    <source>
        <strain evidence="7">m25</strain>
    </source>
</reference>
<comment type="similarity">
    <text evidence="1">Belongs to the LysR transcriptional regulatory family.</text>
</comment>
<organism evidence="6 7">
    <name type="scientific">Lutispora saccharofermentans</name>
    <dbReference type="NCBI Taxonomy" id="3024236"/>
    <lineage>
        <taxon>Bacteria</taxon>
        <taxon>Bacillati</taxon>
        <taxon>Bacillota</taxon>
        <taxon>Clostridia</taxon>
        <taxon>Lutisporales</taxon>
        <taxon>Lutisporaceae</taxon>
        <taxon>Lutispora</taxon>
    </lineage>
</organism>
<dbReference type="Pfam" id="PF03466">
    <property type="entry name" value="LysR_substrate"/>
    <property type="match status" value="1"/>
</dbReference>
<evidence type="ECO:0000313" key="7">
    <source>
        <dbReference type="Proteomes" id="UP001651880"/>
    </source>
</evidence>
<keyword evidence="7" id="KW-1185">Reference proteome</keyword>
<dbReference type="PANTHER" id="PTHR30126">
    <property type="entry name" value="HTH-TYPE TRANSCRIPTIONAL REGULATOR"/>
    <property type="match status" value="1"/>
</dbReference>
<keyword evidence="3" id="KW-0238">DNA-binding</keyword>
<evidence type="ECO:0000313" key="6">
    <source>
        <dbReference type="EMBL" id="MCQ1528721.1"/>
    </source>
</evidence>
<dbReference type="Pfam" id="PF00126">
    <property type="entry name" value="HTH_1"/>
    <property type="match status" value="1"/>
</dbReference>
<gene>
    <name evidence="6" type="ORF">LJD61_04070</name>
</gene>
<dbReference type="InterPro" id="IPR005119">
    <property type="entry name" value="LysR_subst-bd"/>
</dbReference>
<keyword evidence="2" id="KW-0805">Transcription regulation</keyword>
<dbReference type="CDD" id="cd05466">
    <property type="entry name" value="PBP2_LTTR_substrate"/>
    <property type="match status" value="1"/>
</dbReference>
<evidence type="ECO:0000259" key="5">
    <source>
        <dbReference type="PROSITE" id="PS50931"/>
    </source>
</evidence>
<name>A0ABT1NFU4_9FIRM</name>
<dbReference type="InterPro" id="IPR036388">
    <property type="entry name" value="WH-like_DNA-bd_sf"/>
</dbReference>
<dbReference type="RefSeq" id="WP_255226240.1">
    <property type="nucleotide sequence ID" value="NZ_JAJEKE010000002.1"/>
</dbReference>
<feature type="domain" description="HTH lysR-type" evidence="5">
    <location>
        <begin position="3"/>
        <end position="60"/>
    </location>
</feature>
<dbReference type="EMBL" id="JAJEKE010000002">
    <property type="protein sequence ID" value="MCQ1528721.1"/>
    <property type="molecule type" value="Genomic_DNA"/>
</dbReference>
<dbReference type="PRINTS" id="PR00039">
    <property type="entry name" value="HTHLYSR"/>
</dbReference>
<sequence length="294" mass="33419">MDVNFELYKVFYYVGRYKSFSEAASKLYISQSAVSQSIKTLEAKLGSRLFIRNTKNIRLSAEGEKLFAYVEQAVNLFSKGERLLDEMQNLKEGEVKIGASDTICRHFLLPYIEKYNVLYPNIKIHIINRTSPVCTSLLQKGEVDLAVVNIDEESEYKNFEVRILKQVDDIFTAGKKYEKLKGKTISLAELSRYPLLALEKNTNTRVFFDKLFQQHGLNVKPEIELSSVDLLIDMAKIGLGISYVTKEAASLAMDEGSLFQINLKENISPRYLGLLIHKNIPLPAASQEFVNVLK</sequence>
<dbReference type="InterPro" id="IPR000847">
    <property type="entry name" value="LysR_HTH_N"/>
</dbReference>
<evidence type="ECO:0000256" key="2">
    <source>
        <dbReference type="ARBA" id="ARBA00023015"/>
    </source>
</evidence>
<evidence type="ECO:0000256" key="3">
    <source>
        <dbReference type="ARBA" id="ARBA00023125"/>
    </source>
</evidence>
<dbReference type="Proteomes" id="UP001651880">
    <property type="component" value="Unassembled WGS sequence"/>
</dbReference>
<dbReference type="SUPFAM" id="SSF46785">
    <property type="entry name" value="Winged helix' DNA-binding domain"/>
    <property type="match status" value="1"/>
</dbReference>
<evidence type="ECO:0000256" key="1">
    <source>
        <dbReference type="ARBA" id="ARBA00009437"/>
    </source>
</evidence>
<keyword evidence="4" id="KW-0804">Transcription</keyword>
<evidence type="ECO:0000256" key="4">
    <source>
        <dbReference type="ARBA" id="ARBA00023163"/>
    </source>
</evidence>
<dbReference type="PROSITE" id="PS50931">
    <property type="entry name" value="HTH_LYSR"/>
    <property type="match status" value="1"/>
</dbReference>
<dbReference type="InterPro" id="IPR036390">
    <property type="entry name" value="WH_DNA-bd_sf"/>
</dbReference>